<dbReference type="Gene3D" id="3.30.40.10">
    <property type="entry name" value="Zinc/RING finger domain, C3HC4 (zinc finger)"/>
    <property type="match status" value="1"/>
</dbReference>
<dbReference type="OrthoDB" id="8062037at2759"/>
<dbReference type="GO" id="GO:0008270">
    <property type="term" value="F:zinc ion binding"/>
    <property type="evidence" value="ECO:0007669"/>
    <property type="project" value="UniProtKB-KW"/>
</dbReference>
<dbReference type="SMART" id="SM00184">
    <property type="entry name" value="RING"/>
    <property type="match status" value="1"/>
</dbReference>
<keyword evidence="9" id="KW-1185">Reference proteome</keyword>
<feature type="compositionally biased region" description="Acidic residues" evidence="5">
    <location>
        <begin position="215"/>
        <end position="225"/>
    </location>
</feature>
<feature type="region of interest" description="Disordered" evidence="5">
    <location>
        <begin position="212"/>
        <end position="300"/>
    </location>
</feature>
<keyword evidence="2 4" id="KW-0863">Zinc-finger</keyword>
<dbReference type="Proteomes" id="UP000789342">
    <property type="component" value="Unassembled WGS sequence"/>
</dbReference>
<keyword evidence="3" id="KW-0862">Zinc</keyword>
<evidence type="ECO:0000256" key="4">
    <source>
        <dbReference type="PROSITE-ProRule" id="PRU00175"/>
    </source>
</evidence>
<feature type="domain" description="RING-type" evidence="7">
    <location>
        <begin position="308"/>
        <end position="350"/>
    </location>
</feature>
<dbReference type="AlphaFoldDB" id="A0A9N9F3W4"/>
<dbReference type="GO" id="GO:0061630">
    <property type="term" value="F:ubiquitin protein ligase activity"/>
    <property type="evidence" value="ECO:0007669"/>
    <property type="project" value="TreeGrafter"/>
</dbReference>
<dbReference type="InterPro" id="IPR011016">
    <property type="entry name" value="Znf_RING-CH"/>
</dbReference>
<dbReference type="InterPro" id="IPR013083">
    <property type="entry name" value="Znf_RING/FYVE/PHD"/>
</dbReference>
<dbReference type="Pfam" id="PF13639">
    <property type="entry name" value="zf-RING_2"/>
    <property type="match status" value="1"/>
</dbReference>
<keyword evidence="6" id="KW-0472">Membrane</keyword>
<dbReference type="PROSITE" id="PS50089">
    <property type="entry name" value="ZF_RING_2"/>
    <property type="match status" value="1"/>
</dbReference>
<keyword evidence="6" id="KW-1133">Transmembrane helix</keyword>
<organism evidence="8 9">
    <name type="scientific">Acaulospora morrowiae</name>
    <dbReference type="NCBI Taxonomy" id="94023"/>
    <lineage>
        <taxon>Eukaryota</taxon>
        <taxon>Fungi</taxon>
        <taxon>Fungi incertae sedis</taxon>
        <taxon>Mucoromycota</taxon>
        <taxon>Glomeromycotina</taxon>
        <taxon>Glomeromycetes</taxon>
        <taxon>Diversisporales</taxon>
        <taxon>Acaulosporaceae</taxon>
        <taxon>Acaulospora</taxon>
    </lineage>
</organism>
<dbReference type="GO" id="GO:0005737">
    <property type="term" value="C:cytoplasm"/>
    <property type="evidence" value="ECO:0007669"/>
    <property type="project" value="TreeGrafter"/>
</dbReference>
<feature type="compositionally biased region" description="Low complexity" evidence="5">
    <location>
        <begin position="380"/>
        <end position="401"/>
    </location>
</feature>
<evidence type="ECO:0000256" key="5">
    <source>
        <dbReference type="SAM" id="MobiDB-lite"/>
    </source>
</evidence>
<reference evidence="8" key="1">
    <citation type="submission" date="2021-06" db="EMBL/GenBank/DDBJ databases">
        <authorList>
            <person name="Kallberg Y."/>
            <person name="Tangrot J."/>
            <person name="Rosling A."/>
        </authorList>
    </citation>
    <scope>NUCLEOTIDE SEQUENCE</scope>
    <source>
        <strain evidence="8">CL551</strain>
    </source>
</reference>
<name>A0A9N9F3W4_9GLOM</name>
<dbReference type="EMBL" id="CAJVPV010001776">
    <property type="protein sequence ID" value="CAG8507972.1"/>
    <property type="molecule type" value="Genomic_DNA"/>
</dbReference>
<keyword evidence="1" id="KW-0479">Metal-binding</keyword>
<evidence type="ECO:0000256" key="2">
    <source>
        <dbReference type="ARBA" id="ARBA00022771"/>
    </source>
</evidence>
<dbReference type="GO" id="GO:0006511">
    <property type="term" value="P:ubiquitin-dependent protein catabolic process"/>
    <property type="evidence" value="ECO:0007669"/>
    <property type="project" value="TreeGrafter"/>
</dbReference>
<evidence type="ECO:0000259" key="7">
    <source>
        <dbReference type="PROSITE" id="PS50089"/>
    </source>
</evidence>
<dbReference type="SMART" id="SM00744">
    <property type="entry name" value="RINGv"/>
    <property type="match status" value="1"/>
</dbReference>
<dbReference type="CDD" id="cd16454">
    <property type="entry name" value="RING-H2_PA-TM-RING"/>
    <property type="match status" value="1"/>
</dbReference>
<evidence type="ECO:0000256" key="1">
    <source>
        <dbReference type="ARBA" id="ARBA00022723"/>
    </source>
</evidence>
<evidence type="ECO:0000313" key="9">
    <source>
        <dbReference type="Proteomes" id="UP000789342"/>
    </source>
</evidence>
<dbReference type="InterPro" id="IPR051826">
    <property type="entry name" value="E3_ubiquitin-ligase_domain"/>
</dbReference>
<dbReference type="SUPFAM" id="SSF57850">
    <property type="entry name" value="RING/U-box"/>
    <property type="match status" value="1"/>
</dbReference>
<sequence length="443" mass="49669">GLLYDRGDGCSSIKYNYTDYAIGNTSNLEGIIPQVPLPAYYRKYKIGLISADTTNCTIAEKITKSISDDDIGIIMWTSSDRDLPDSSQTLVPVFSINSTSSNQLKSELQEIYDGFIKNSSTYRVLRVKMVPFQPLSPNFWFVSMISVAGVLILSFFVSIILHVRIHRGRRRQVEQIRFQRENDEALGMKKWTLDKEVIGTFPVIIYSRKISSTETGEEKESPEDVVENKSSSDGVEGKGKTDDVNNISDDGIDEQSRQHKLCRKSSTRSTKSQRSERAVGSASLLYSSPDTDTTSSDHISNSETRETCAICLEDFDNGDEVRELPCRHWYHVECIDPWLTTKSSSCPLCKKDCKPENAEGDNEQSTVVDIQEIQDRESRSSQVVDDSQSQTPGSSSQSSAGSGVIWFMSNLFRPRSRRQREIVDESEGGVHLEMENIHTSGNV</sequence>
<protein>
    <submittedName>
        <fullName evidence="8">10751_t:CDS:1</fullName>
    </submittedName>
</protein>
<feature type="region of interest" description="Disordered" evidence="5">
    <location>
        <begin position="374"/>
        <end position="401"/>
    </location>
</feature>
<proteinExistence type="predicted"/>
<accession>A0A9N9F3W4</accession>
<dbReference type="PANTHER" id="PTHR22765:SF416">
    <property type="entry name" value="E3 UBIQUITIN-PROTEIN LIGASE GODZILLA"/>
    <property type="match status" value="1"/>
</dbReference>
<feature type="compositionally biased region" description="Low complexity" evidence="5">
    <location>
        <begin position="287"/>
        <end position="300"/>
    </location>
</feature>
<evidence type="ECO:0000313" key="8">
    <source>
        <dbReference type="EMBL" id="CAG8507972.1"/>
    </source>
</evidence>
<gene>
    <name evidence="8" type="ORF">AMORRO_LOCUS3583</name>
</gene>
<evidence type="ECO:0000256" key="6">
    <source>
        <dbReference type="SAM" id="Phobius"/>
    </source>
</evidence>
<dbReference type="PANTHER" id="PTHR22765">
    <property type="entry name" value="RING FINGER AND PROTEASE ASSOCIATED DOMAIN-CONTAINING"/>
    <property type="match status" value="1"/>
</dbReference>
<dbReference type="InterPro" id="IPR001841">
    <property type="entry name" value="Znf_RING"/>
</dbReference>
<keyword evidence="6" id="KW-0812">Transmembrane</keyword>
<feature type="non-terminal residue" evidence="8">
    <location>
        <position position="1"/>
    </location>
</feature>
<feature type="transmembrane region" description="Helical" evidence="6">
    <location>
        <begin position="139"/>
        <end position="161"/>
    </location>
</feature>
<evidence type="ECO:0000256" key="3">
    <source>
        <dbReference type="ARBA" id="ARBA00022833"/>
    </source>
</evidence>
<comment type="caution">
    <text evidence="8">The sequence shown here is derived from an EMBL/GenBank/DDBJ whole genome shotgun (WGS) entry which is preliminary data.</text>
</comment>